<reference evidence="4" key="1">
    <citation type="submission" date="2017-02" db="UniProtKB">
        <authorList>
            <consortium name="WormBaseParasite"/>
        </authorList>
    </citation>
    <scope>IDENTIFICATION</scope>
</reference>
<feature type="chain" id="PRO_5043122544" evidence="1">
    <location>
        <begin position="18"/>
        <end position="186"/>
    </location>
</feature>
<dbReference type="WBParaSite" id="EVEC_0000279101-mRNA-1">
    <property type="protein sequence ID" value="EVEC_0000279101-mRNA-1"/>
    <property type="gene ID" value="EVEC_0000279101"/>
</dbReference>
<proteinExistence type="predicted"/>
<dbReference type="EMBL" id="UXUI01007391">
    <property type="protein sequence ID" value="VDD87356.1"/>
    <property type="molecule type" value="Genomic_DNA"/>
</dbReference>
<dbReference type="Proteomes" id="UP000274131">
    <property type="component" value="Unassembled WGS sequence"/>
</dbReference>
<organism evidence="4">
    <name type="scientific">Enterobius vermicularis</name>
    <name type="common">Human pinworm</name>
    <dbReference type="NCBI Taxonomy" id="51028"/>
    <lineage>
        <taxon>Eukaryota</taxon>
        <taxon>Metazoa</taxon>
        <taxon>Ecdysozoa</taxon>
        <taxon>Nematoda</taxon>
        <taxon>Chromadorea</taxon>
        <taxon>Rhabditida</taxon>
        <taxon>Spirurina</taxon>
        <taxon>Oxyuridomorpha</taxon>
        <taxon>Oxyuroidea</taxon>
        <taxon>Oxyuridae</taxon>
        <taxon>Enterobius</taxon>
    </lineage>
</organism>
<evidence type="ECO:0000256" key="1">
    <source>
        <dbReference type="SAM" id="SignalP"/>
    </source>
</evidence>
<feature type="signal peptide" evidence="1">
    <location>
        <begin position="1"/>
        <end position="17"/>
    </location>
</feature>
<accession>A0A0N4UYW8</accession>
<evidence type="ECO:0000313" key="3">
    <source>
        <dbReference type="Proteomes" id="UP000274131"/>
    </source>
</evidence>
<protein>
    <submittedName>
        <fullName evidence="4">DB domain-containing protein</fullName>
    </submittedName>
</protein>
<dbReference type="AlphaFoldDB" id="A0A0N4UYW8"/>
<gene>
    <name evidence="2" type="ORF">EVEC_LOCUS2499</name>
</gene>
<keyword evidence="1" id="KW-0732">Signal</keyword>
<reference evidence="2 3" key="2">
    <citation type="submission" date="2018-10" db="EMBL/GenBank/DDBJ databases">
        <authorList>
            <consortium name="Pathogen Informatics"/>
        </authorList>
    </citation>
    <scope>NUCLEOTIDE SEQUENCE [LARGE SCALE GENOMIC DNA]</scope>
</reference>
<evidence type="ECO:0000313" key="4">
    <source>
        <dbReference type="WBParaSite" id="EVEC_0000279101-mRNA-1"/>
    </source>
</evidence>
<keyword evidence="3" id="KW-1185">Reference proteome</keyword>
<sequence>MYRKTLLILIALQQLDSTPLSNFKPYAETSHYGSSDENYTGKRTVDDIQKLQKRSFTEVPCAGQSPPCYAGPQTSQCSLQTKPTSCQVQPAKVFAQIQPAVMQCQLQPAPICCSMRSRMSMFVKNCGQPQTSAANSGQARFLQGDCIGEIKAYPLNCPPSSCTCTTPVQSVCSPCRKFLYYYHKRR</sequence>
<evidence type="ECO:0000313" key="2">
    <source>
        <dbReference type="EMBL" id="VDD87356.1"/>
    </source>
</evidence>
<name>A0A0N4UYW8_ENTVE</name>